<sequence>MRRLLTALPVGLLMTACTATPAAEATASGSPTPTACTASPTPGTTTPEDFLGWLAAHPDDASLVLDDGDRVEHLGDRARPLASARKVVHLAAWATLVEDGRLAPDASVPVGRWERWYLPGTDGGAHVAALTRLGIATDGVRATDPATPVLVSDVVSAMVQESDNAAPDLLRELLGPEVLAATAADLGWDGAPTGSFLGDLLRVLEPGVDPETAAQRYVDDPAEAARVQALPLPDPAAQTTWAADSVAGTAEGLAAVHAAIGAGALPAARAQLEWQGPPEGYAGLGFKGGSLPGVLTEAIALRTADGEVTVGVLLVEGMAVGEWAGALTSGLPQQQVLLAAMTDPDARAQLECALR</sequence>
<dbReference type="InterPro" id="IPR012338">
    <property type="entry name" value="Beta-lactam/transpept-like"/>
</dbReference>
<dbReference type="PANTHER" id="PTHR35333:SF3">
    <property type="entry name" value="BETA-LACTAMASE-TYPE TRANSPEPTIDASE FOLD CONTAINING PROTEIN"/>
    <property type="match status" value="1"/>
</dbReference>
<evidence type="ECO:0000256" key="1">
    <source>
        <dbReference type="SAM" id="MobiDB-lite"/>
    </source>
</evidence>
<dbReference type="PROSITE" id="PS51257">
    <property type="entry name" value="PROKAR_LIPOPROTEIN"/>
    <property type="match status" value="1"/>
</dbReference>
<reference evidence="5" key="1">
    <citation type="submission" date="2016-10" db="EMBL/GenBank/DDBJ databases">
        <authorList>
            <person name="Varghese N."/>
            <person name="Submissions S."/>
        </authorList>
    </citation>
    <scope>NUCLEOTIDE SEQUENCE [LARGE SCALE GENOMIC DNA]</scope>
    <source>
        <strain evidence="5">DSM 45722</strain>
    </source>
</reference>
<dbReference type="InterPro" id="IPR000871">
    <property type="entry name" value="Beta-lactam_class-A"/>
</dbReference>
<dbReference type="STRING" id="1960309.SAMN03159343_3817"/>
<dbReference type="AlphaFoldDB" id="A0A1G4YZ26"/>
<dbReference type="GO" id="GO:0008800">
    <property type="term" value="F:beta-lactamase activity"/>
    <property type="evidence" value="ECO:0007669"/>
    <property type="project" value="InterPro"/>
</dbReference>
<dbReference type="InterPro" id="IPR045155">
    <property type="entry name" value="Beta-lactam_cat"/>
</dbReference>
<protein>
    <submittedName>
        <fullName evidence="4">Beta-lactamase enzyme family protein</fullName>
    </submittedName>
</protein>
<dbReference type="SUPFAM" id="SSF56601">
    <property type="entry name" value="beta-lactamase/transpeptidase-like"/>
    <property type="match status" value="1"/>
</dbReference>
<dbReference type="GO" id="GO:0030655">
    <property type="term" value="P:beta-lactam antibiotic catabolic process"/>
    <property type="evidence" value="ECO:0007669"/>
    <property type="project" value="InterPro"/>
</dbReference>
<organism evidence="4 5">
    <name type="scientific">Klenkia marina</name>
    <dbReference type="NCBI Taxonomy" id="1960309"/>
    <lineage>
        <taxon>Bacteria</taxon>
        <taxon>Bacillati</taxon>
        <taxon>Actinomycetota</taxon>
        <taxon>Actinomycetes</taxon>
        <taxon>Geodermatophilales</taxon>
        <taxon>Geodermatophilaceae</taxon>
        <taxon>Klenkia</taxon>
    </lineage>
</organism>
<dbReference type="Gene3D" id="3.40.710.10">
    <property type="entry name" value="DD-peptidase/beta-lactamase superfamily"/>
    <property type="match status" value="1"/>
</dbReference>
<feature type="chain" id="PRO_5039519392" evidence="2">
    <location>
        <begin position="23"/>
        <end position="355"/>
    </location>
</feature>
<evidence type="ECO:0000313" key="4">
    <source>
        <dbReference type="EMBL" id="SCX58680.1"/>
    </source>
</evidence>
<name>A0A1G4YZ26_9ACTN</name>
<evidence type="ECO:0000313" key="5">
    <source>
        <dbReference type="Proteomes" id="UP000198981"/>
    </source>
</evidence>
<dbReference type="Pfam" id="PF13354">
    <property type="entry name" value="Beta-lactamase2"/>
    <property type="match status" value="1"/>
</dbReference>
<keyword evidence="5" id="KW-1185">Reference proteome</keyword>
<dbReference type="EMBL" id="FMUH01000007">
    <property type="protein sequence ID" value="SCX58680.1"/>
    <property type="molecule type" value="Genomic_DNA"/>
</dbReference>
<feature type="signal peptide" evidence="2">
    <location>
        <begin position="1"/>
        <end position="22"/>
    </location>
</feature>
<accession>A0A1G4YZ26</accession>
<dbReference type="PANTHER" id="PTHR35333">
    <property type="entry name" value="BETA-LACTAMASE"/>
    <property type="match status" value="1"/>
</dbReference>
<evidence type="ECO:0000259" key="3">
    <source>
        <dbReference type="Pfam" id="PF13354"/>
    </source>
</evidence>
<dbReference type="GO" id="GO:0046677">
    <property type="term" value="P:response to antibiotic"/>
    <property type="evidence" value="ECO:0007669"/>
    <property type="project" value="InterPro"/>
</dbReference>
<keyword evidence="2" id="KW-0732">Signal</keyword>
<evidence type="ECO:0000256" key="2">
    <source>
        <dbReference type="SAM" id="SignalP"/>
    </source>
</evidence>
<dbReference type="RefSeq" id="WP_165839447.1">
    <property type="nucleotide sequence ID" value="NZ_FMUH01000007.1"/>
</dbReference>
<feature type="domain" description="Beta-lactamase class A catalytic" evidence="3">
    <location>
        <begin position="65"/>
        <end position="206"/>
    </location>
</feature>
<proteinExistence type="predicted"/>
<feature type="region of interest" description="Disordered" evidence="1">
    <location>
        <begin position="24"/>
        <end position="44"/>
    </location>
</feature>
<gene>
    <name evidence="4" type="ORF">SAMN03159343_3817</name>
</gene>
<dbReference type="Proteomes" id="UP000198981">
    <property type="component" value="Unassembled WGS sequence"/>
</dbReference>